<dbReference type="EMBL" id="BMAO01008808">
    <property type="protein sequence ID" value="GFR26611.1"/>
    <property type="molecule type" value="Genomic_DNA"/>
</dbReference>
<name>A0A8X6HMA6_TRICU</name>
<reference evidence="1" key="1">
    <citation type="submission" date="2020-07" db="EMBL/GenBank/DDBJ databases">
        <title>Multicomponent nature underlies the extraordinary mechanical properties of spider dragline silk.</title>
        <authorList>
            <person name="Kono N."/>
            <person name="Nakamura H."/>
            <person name="Mori M."/>
            <person name="Yoshida Y."/>
            <person name="Ohtoshi R."/>
            <person name="Malay A.D."/>
            <person name="Moran D.A.P."/>
            <person name="Tomita M."/>
            <person name="Numata K."/>
            <person name="Arakawa K."/>
        </authorList>
    </citation>
    <scope>NUCLEOTIDE SEQUENCE</scope>
</reference>
<comment type="caution">
    <text evidence="1">The sequence shown here is derived from an EMBL/GenBank/DDBJ whole genome shotgun (WGS) entry which is preliminary data.</text>
</comment>
<accession>A0A8X6HMA6</accession>
<keyword evidence="2" id="KW-1185">Reference proteome</keyword>
<protein>
    <submittedName>
        <fullName evidence="1">Uncharacterized protein</fullName>
    </submittedName>
</protein>
<evidence type="ECO:0000313" key="2">
    <source>
        <dbReference type="Proteomes" id="UP000887116"/>
    </source>
</evidence>
<evidence type="ECO:0000313" key="1">
    <source>
        <dbReference type="EMBL" id="GFR26611.1"/>
    </source>
</evidence>
<gene>
    <name evidence="1" type="ORF">TNCT_63701</name>
</gene>
<organism evidence="1 2">
    <name type="scientific">Trichonephila clavata</name>
    <name type="common">Joro spider</name>
    <name type="synonym">Nephila clavata</name>
    <dbReference type="NCBI Taxonomy" id="2740835"/>
    <lineage>
        <taxon>Eukaryota</taxon>
        <taxon>Metazoa</taxon>
        <taxon>Ecdysozoa</taxon>
        <taxon>Arthropoda</taxon>
        <taxon>Chelicerata</taxon>
        <taxon>Arachnida</taxon>
        <taxon>Araneae</taxon>
        <taxon>Araneomorphae</taxon>
        <taxon>Entelegynae</taxon>
        <taxon>Araneoidea</taxon>
        <taxon>Nephilidae</taxon>
        <taxon>Trichonephila</taxon>
    </lineage>
</organism>
<dbReference type="AlphaFoldDB" id="A0A8X6HMA6"/>
<proteinExistence type="predicted"/>
<sequence>MSAKSHPLRESRNAIFFDTFMFLFPSWGDLQDCREGRREPEKRIEQERKDRVDRRRNLADAAKPCYVHFINNGNLVVASGLEVGEAEIA</sequence>
<dbReference type="Proteomes" id="UP000887116">
    <property type="component" value="Unassembled WGS sequence"/>
</dbReference>